<feature type="region of interest" description="Disordered" evidence="1">
    <location>
        <begin position="92"/>
        <end position="185"/>
    </location>
</feature>
<accession>A0A438DZC4</accession>
<dbReference type="Proteomes" id="UP000288805">
    <property type="component" value="Unassembled WGS sequence"/>
</dbReference>
<evidence type="ECO:0000256" key="1">
    <source>
        <dbReference type="SAM" id="MobiDB-lite"/>
    </source>
</evidence>
<dbReference type="AlphaFoldDB" id="A0A438DZC4"/>
<feature type="compositionally biased region" description="Polar residues" evidence="1">
    <location>
        <begin position="92"/>
        <end position="106"/>
    </location>
</feature>
<reference evidence="2 3" key="1">
    <citation type="journal article" date="2018" name="PLoS Genet.">
        <title>Population sequencing reveals clonal diversity and ancestral inbreeding in the grapevine cultivar Chardonnay.</title>
        <authorList>
            <person name="Roach M.J."/>
            <person name="Johnson D.L."/>
            <person name="Bohlmann J."/>
            <person name="van Vuuren H.J."/>
            <person name="Jones S.J."/>
            <person name="Pretorius I.S."/>
            <person name="Schmidt S.A."/>
            <person name="Borneman A.R."/>
        </authorList>
    </citation>
    <scope>NUCLEOTIDE SEQUENCE [LARGE SCALE GENOMIC DNA]</scope>
    <source>
        <strain evidence="3">cv. Chardonnay</strain>
        <tissue evidence="2">Leaf</tissue>
    </source>
</reference>
<dbReference type="EMBL" id="QGNW01001450">
    <property type="protein sequence ID" value="RVW40866.1"/>
    <property type="molecule type" value="Genomic_DNA"/>
</dbReference>
<name>A0A438DZC4_VITVI</name>
<sequence length="305" mass="34064">MELEYKALGQSKAQHGFEQSWVEEHPANSSFSSATLRSHPSSIQFQASRASHLEDLIPRPLEHGLEARFSFLTWHGHEKPLPSPISTTRQRAFSAQVLSDSPSQATEAPRIPPSEGGEATGPSSPDSQRKYETRRPPTTLWATTSRPESLVRRPPAKRAKTSGPEESSRASEPLANSELPSDMSPESIIRHPMVTAPPLRATHICRVRPFHSELHFDQEAIEALDFYQSMTTRGVRSPTAIHFSINGHPGVLEWSLVSQRDMVHILSKGPLLIRSFYGRTSTWDALRRRGAALQPLSLQHSVQRR</sequence>
<gene>
    <name evidence="2" type="ORF">CK203_094302</name>
</gene>
<evidence type="ECO:0000313" key="3">
    <source>
        <dbReference type="Proteomes" id="UP000288805"/>
    </source>
</evidence>
<organism evidence="2 3">
    <name type="scientific">Vitis vinifera</name>
    <name type="common">Grape</name>
    <dbReference type="NCBI Taxonomy" id="29760"/>
    <lineage>
        <taxon>Eukaryota</taxon>
        <taxon>Viridiplantae</taxon>
        <taxon>Streptophyta</taxon>
        <taxon>Embryophyta</taxon>
        <taxon>Tracheophyta</taxon>
        <taxon>Spermatophyta</taxon>
        <taxon>Magnoliopsida</taxon>
        <taxon>eudicotyledons</taxon>
        <taxon>Gunneridae</taxon>
        <taxon>Pentapetalae</taxon>
        <taxon>rosids</taxon>
        <taxon>Vitales</taxon>
        <taxon>Vitaceae</taxon>
        <taxon>Viteae</taxon>
        <taxon>Vitis</taxon>
    </lineage>
</organism>
<proteinExistence type="predicted"/>
<evidence type="ECO:0000313" key="2">
    <source>
        <dbReference type="EMBL" id="RVW40866.1"/>
    </source>
</evidence>
<comment type="caution">
    <text evidence="2">The sequence shown here is derived from an EMBL/GenBank/DDBJ whole genome shotgun (WGS) entry which is preliminary data.</text>
</comment>
<protein>
    <submittedName>
        <fullName evidence="2">Uncharacterized protein</fullName>
    </submittedName>
</protein>